<dbReference type="PANTHER" id="PTHR33164">
    <property type="entry name" value="TRANSCRIPTIONAL REGULATOR, MARR FAMILY"/>
    <property type="match status" value="1"/>
</dbReference>
<dbReference type="GO" id="GO:0006950">
    <property type="term" value="P:response to stress"/>
    <property type="evidence" value="ECO:0007669"/>
    <property type="project" value="TreeGrafter"/>
</dbReference>
<dbReference type="InterPro" id="IPR036388">
    <property type="entry name" value="WH-like_DNA-bd_sf"/>
</dbReference>
<dbReference type="PROSITE" id="PS50995">
    <property type="entry name" value="HTH_MARR_2"/>
    <property type="match status" value="1"/>
</dbReference>
<dbReference type="RefSeq" id="WP_406698804.1">
    <property type="nucleotide sequence ID" value="NZ_CP155447.1"/>
</dbReference>
<gene>
    <name evidence="2" type="ORF">V5E97_07945</name>
</gene>
<name>A0AAU7CLR1_9BACT</name>
<dbReference type="Pfam" id="PF12802">
    <property type="entry name" value="MarR_2"/>
    <property type="match status" value="1"/>
</dbReference>
<dbReference type="InterPro" id="IPR000835">
    <property type="entry name" value="HTH_MarR-typ"/>
</dbReference>
<dbReference type="PANTHER" id="PTHR33164:SF105">
    <property type="entry name" value="TRANSCRIPTIONAL REPRESSOR PROTEIN-RELATED"/>
    <property type="match status" value="1"/>
</dbReference>
<proteinExistence type="predicted"/>
<dbReference type="InterPro" id="IPR036390">
    <property type="entry name" value="WH_DNA-bd_sf"/>
</dbReference>
<feature type="domain" description="HTH marR-type" evidence="1">
    <location>
        <begin position="16"/>
        <end position="147"/>
    </location>
</feature>
<sequence>MERAPADFSELDRVAGECIAVRVRLINRVITGLYDEALRPHGLRVSQGNILVAVAHRGEVKPAEVCRLLRIEKSTLSRDVELMKREGWLASEPPSGGRNQTIRVTPEGMKLLRRAQPAWEQAQAEAKRLIGESGVTALRQIASRLGLGRLEE</sequence>
<evidence type="ECO:0000313" key="2">
    <source>
        <dbReference type="EMBL" id="XBH05953.1"/>
    </source>
</evidence>
<dbReference type="SMART" id="SM00347">
    <property type="entry name" value="HTH_MARR"/>
    <property type="match status" value="1"/>
</dbReference>
<accession>A0AAU7CLR1</accession>
<dbReference type="InterPro" id="IPR039422">
    <property type="entry name" value="MarR/SlyA-like"/>
</dbReference>
<dbReference type="AlphaFoldDB" id="A0AAU7CLR1"/>
<dbReference type="EMBL" id="CP155447">
    <property type="protein sequence ID" value="XBH05953.1"/>
    <property type="molecule type" value="Genomic_DNA"/>
</dbReference>
<dbReference type="GO" id="GO:0003700">
    <property type="term" value="F:DNA-binding transcription factor activity"/>
    <property type="evidence" value="ECO:0007669"/>
    <property type="project" value="InterPro"/>
</dbReference>
<protein>
    <submittedName>
        <fullName evidence="2">MarR family winged helix-turn-helix transcriptional regulator</fullName>
    </submittedName>
</protein>
<dbReference type="Gene3D" id="1.10.10.10">
    <property type="entry name" value="Winged helix-like DNA-binding domain superfamily/Winged helix DNA-binding domain"/>
    <property type="match status" value="1"/>
</dbReference>
<organism evidence="2">
    <name type="scientific">Singulisphaera sp. Ch08</name>
    <dbReference type="NCBI Taxonomy" id="3120278"/>
    <lineage>
        <taxon>Bacteria</taxon>
        <taxon>Pseudomonadati</taxon>
        <taxon>Planctomycetota</taxon>
        <taxon>Planctomycetia</taxon>
        <taxon>Isosphaerales</taxon>
        <taxon>Isosphaeraceae</taxon>
        <taxon>Singulisphaera</taxon>
    </lineage>
</organism>
<evidence type="ECO:0000259" key="1">
    <source>
        <dbReference type="PROSITE" id="PS50995"/>
    </source>
</evidence>
<dbReference type="SUPFAM" id="SSF46785">
    <property type="entry name" value="Winged helix' DNA-binding domain"/>
    <property type="match status" value="1"/>
</dbReference>
<reference evidence="2" key="1">
    <citation type="submission" date="2024-05" db="EMBL/GenBank/DDBJ databases">
        <title>Planctomycetes of the genus Singulisphaera possess chitinolytic capabilities.</title>
        <authorList>
            <person name="Ivanova A."/>
        </authorList>
    </citation>
    <scope>NUCLEOTIDE SEQUENCE</scope>
    <source>
        <strain evidence="2">Ch08T</strain>
    </source>
</reference>